<sequence>MTENRSTASIGLSPSLPKRLWGYGTDLSSYDLSLYLHGTPLIDSQLEERFQLADRRPWKSSFLPGNIGGTQVTQGIIITDIKPQGLYYREPVAGIYSLTHAGHFEVTANSLETLFTALKSHKRRQETLTVNSKETNISHFCDELLFWGDITSINVKRATFDKVSEQNNTVLIQRRFDEKLFRISKCLENAFQDDKYTNESQVEKLFS</sequence>
<evidence type="ECO:0000313" key="2">
    <source>
        <dbReference type="Proteomes" id="UP000515275"/>
    </source>
</evidence>
<name>A0A7G7YLV7_9CORY</name>
<dbReference type="AlphaFoldDB" id="A0A7G7YLV7"/>
<dbReference type="RefSeq" id="WP_186276992.1">
    <property type="nucleotide sequence ID" value="NZ_CP046883.1"/>
</dbReference>
<accession>A0A7G7YLV7</accession>
<reference evidence="1 2" key="1">
    <citation type="submission" date="2019-12" db="EMBL/GenBank/DDBJ databases">
        <title>Corynebacterium sp. nov., isolated from feces of the Anser Albifrons in China.</title>
        <authorList>
            <person name="Liu Q."/>
        </authorList>
    </citation>
    <scope>NUCLEOTIDE SEQUENCE [LARGE SCALE GENOMIC DNA]</scope>
    <source>
        <strain evidence="1 2">23H37-10</strain>
    </source>
</reference>
<proteinExistence type="predicted"/>
<evidence type="ECO:0000313" key="1">
    <source>
        <dbReference type="EMBL" id="QNH95477.1"/>
    </source>
</evidence>
<dbReference type="KEGG" id="cans:GP473_01070"/>
<keyword evidence="2" id="KW-1185">Reference proteome</keyword>
<gene>
    <name evidence="1" type="ORF">GP473_01070</name>
</gene>
<organism evidence="1 2">
    <name type="scientific">Corynebacterium anserum</name>
    <dbReference type="NCBI Taxonomy" id="2684406"/>
    <lineage>
        <taxon>Bacteria</taxon>
        <taxon>Bacillati</taxon>
        <taxon>Actinomycetota</taxon>
        <taxon>Actinomycetes</taxon>
        <taxon>Mycobacteriales</taxon>
        <taxon>Corynebacteriaceae</taxon>
        <taxon>Corynebacterium</taxon>
    </lineage>
</organism>
<protein>
    <submittedName>
        <fullName evidence="1">Uncharacterized protein</fullName>
    </submittedName>
</protein>
<dbReference type="Proteomes" id="UP000515275">
    <property type="component" value="Chromosome"/>
</dbReference>
<dbReference type="EMBL" id="CP046883">
    <property type="protein sequence ID" value="QNH95477.1"/>
    <property type="molecule type" value="Genomic_DNA"/>
</dbReference>